<gene>
    <name evidence="2" type="ORF">PHISCL_02893</name>
</gene>
<dbReference type="OrthoDB" id="4363600at2759"/>
<comment type="caution">
    <text evidence="2">The sequence shown here is derived from an EMBL/GenBank/DDBJ whole genome shotgun (WGS) entry which is preliminary data.</text>
</comment>
<dbReference type="AlphaFoldDB" id="A0A3A2ZNE0"/>
<dbReference type="STRING" id="2070753.A0A3A2ZNE0"/>
<dbReference type="Proteomes" id="UP000266188">
    <property type="component" value="Unassembled WGS sequence"/>
</dbReference>
<accession>A0A3A2ZNE0</accession>
<evidence type="ECO:0000313" key="3">
    <source>
        <dbReference type="Proteomes" id="UP000266188"/>
    </source>
</evidence>
<organism evidence="2 3">
    <name type="scientific">Aspergillus sclerotialis</name>
    <dbReference type="NCBI Taxonomy" id="2070753"/>
    <lineage>
        <taxon>Eukaryota</taxon>
        <taxon>Fungi</taxon>
        <taxon>Dikarya</taxon>
        <taxon>Ascomycota</taxon>
        <taxon>Pezizomycotina</taxon>
        <taxon>Eurotiomycetes</taxon>
        <taxon>Eurotiomycetidae</taxon>
        <taxon>Eurotiales</taxon>
        <taxon>Aspergillaceae</taxon>
        <taxon>Aspergillus</taxon>
        <taxon>Aspergillus subgen. Polypaecilum</taxon>
    </lineage>
</organism>
<proteinExistence type="predicted"/>
<sequence length="342" mass="39580">MEGSLKRDVLPSHMIFKSNTTNVSEASTYQQSLHVEQDNNHKRPENANANSGTSSLERSINVRNVSYHNSFHPWGIVDYHLLLASVERGTLNERRNCMYLLNEDKCIRVLESELFDNQHFGPLAIKRNPKLLFSILPITERTQNGQPFFGIQHYILGFDCNTRVFFARRFSAIPEDMTNIWNIWDQGNMAYSVSVFGLLELLDARFSGNYRVDRGILSSSGYCMSQHKHEPDDPGLELTIVIQFCQWIIDCVDLVFVNDDEWLMRYTIAGEFNVHMETCRLILHRASYRAWFAFRKGTAIADYKQNLIIEIMANDLCLFKDTADINRLRDQVSECNTWGSIK</sequence>
<feature type="region of interest" description="Disordered" evidence="1">
    <location>
        <begin position="36"/>
        <end position="55"/>
    </location>
</feature>
<evidence type="ECO:0000313" key="2">
    <source>
        <dbReference type="EMBL" id="RJE24748.1"/>
    </source>
</evidence>
<dbReference type="EMBL" id="MVGC01000069">
    <property type="protein sequence ID" value="RJE24748.1"/>
    <property type="molecule type" value="Genomic_DNA"/>
</dbReference>
<name>A0A3A2ZNE0_9EURO</name>
<reference evidence="3" key="1">
    <citation type="submission" date="2017-02" db="EMBL/GenBank/DDBJ databases">
        <authorList>
            <person name="Tafer H."/>
            <person name="Lopandic K."/>
        </authorList>
    </citation>
    <scope>NUCLEOTIDE SEQUENCE [LARGE SCALE GENOMIC DNA]</scope>
    <source>
        <strain evidence="3">CBS 366.77</strain>
    </source>
</reference>
<keyword evidence="3" id="KW-1185">Reference proteome</keyword>
<protein>
    <submittedName>
        <fullName evidence="2">Uncharacterized protein</fullName>
    </submittedName>
</protein>
<feature type="compositionally biased region" description="Basic and acidic residues" evidence="1">
    <location>
        <begin position="36"/>
        <end position="45"/>
    </location>
</feature>
<evidence type="ECO:0000256" key="1">
    <source>
        <dbReference type="SAM" id="MobiDB-lite"/>
    </source>
</evidence>